<reference evidence="5 6" key="1">
    <citation type="submission" date="2018-08" db="EMBL/GenBank/DDBJ databases">
        <title>Genomic Encyclopedia of Archaeal and Bacterial Type Strains, Phase II (KMG-II): from individual species to whole genera.</title>
        <authorList>
            <person name="Goeker M."/>
        </authorList>
    </citation>
    <scope>NUCLEOTIDE SEQUENCE [LARGE SCALE GENOMIC DNA]</scope>
    <source>
        <strain evidence="5 6">DSM 582</strain>
    </source>
</reference>
<dbReference type="PANTHER" id="PTHR43352">
    <property type="entry name" value="ACETYL-COA SYNTHETASE"/>
    <property type="match status" value="1"/>
</dbReference>
<dbReference type="InterPro" id="IPR042099">
    <property type="entry name" value="ANL_N_sf"/>
</dbReference>
<evidence type="ECO:0000259" key="3">
    <source>
        <dbReference type="Pfam" id="PF00501"/>
    </source>
</evidence>
<dbReference type="Pfam" id="PF13193">
    <property type="entry name" value="AMP-binding_C"/>
    <property type="match status" value="1"/>
</dbReference>
<dbReference type="GO" id="GO:0016878">
    <property type="term" value="F:acid-thiol ligase activity"/>
    <property type="evidence" value="ECO:0007669"/>
    <property type="project" value="TreeGrafter"/>
</dbReference>
<dbReference type="RefSeq" id="WP_084197379.1">
    <property type="nucleotide sequence ID" value="NZ_CP035284.1"/>
</dbReference>
<evidence type="ECO:0000313" key="6">
    <source>
        <dbReference type="Proteomes" id="UP000256794"/>
    </source>
</evidence>
<proteinExistence type="predicted"/>
<keyword evidence="1 5" id="KW-0436">Ligase</keyword>
<dbReference type="Proteomes" id="UP000256794">
    <property type="component" value="Unassembled WGS sequence"/>
</dbReference>
<accession>A0AAQ0HLA6</accession>
<gene>
    <name evidence="5" type="ORF">ATH84_100516</name>
</gene>
<dbReference type="SUPFAM" id="SSF56801">
    <property type="entry name" value="Acetyl-CoA synthetase-like"/>
    <property type="match status" value="1"/>
</dbReference>
<comment type="caution">
    <text evidence="5">The sequence shown here is derived from an EMBL/GenBank/DDBJ whole genome shotgun (WGS) entry which is preliminary data.</text>
</comment>
<feature type="compositionally biased region" description="Basic and acidic residues" evidence="2">
    <location>
        <begin position="504"/>
        <end position="526"/>
    </location>
</feature>
<feature type="compositionally biased region" description="Low complexity" evidence="2">
    <location>
        <begin position="493"/>
        <end position="502"/>
    </location>
</feature>
<organism evidence="5 6">
    <name type="scientific">Paracoccus versutus</name>
    <name type="common">Thiobacillus versutus</name>
    <dbReference type="NCBI Taxonomy" id="34007"/>
    <lineage>
        <taxon>Bacteria</taxon>
        <taxon>Pseudomonadati</taxon>
        <taxon>Pseudomonadota</taxon>
        <taxon>Alphaproteobacteria</taxon>
        <taxon>Rhodobacterales</taxon>
        <taxon>Paracoccaceae</taxon>
        <taxon>Paracoccus</taxon>
    </lineage>
</organism>
<sequence length="526" mass="56264">MNLAEHVLSAGLATPDRLAMSVLGLGRADRWSHARLRQAVLGTATGLLQSGLAPGDRLLMRLGNNPGFPVAYLGAIAAGIVPVPTSPMLTTPEITRIAAAIRPAMVIADPDITLPDQPAPVLPAARLGEFALLPPAGFAQHDPDDLAYIVFTSGTSGQPRAVCHAHRAILARRMMFDGWYGLTPQDRLLHAGAFNWTFTLGTGLMDPWTLGATALIPAPGIAPEQIPLIAGRHGATILAAAPGVFRRMLRADWRPWPGLRHGLTAGERLDPGLRRAWQARTGTDLHEAMGMSECSTFLSGSPARPAPEGTAGFPQPGRRIAILDDSGAPAQGPGILAVHRADPGLFLGYLDQPEETAARFRGDWFLTGDLAETTPEGAIRLLGRDDDMMNAGGFRVSPGEVEDALAQIPEIGEIAATELPVGPGSSIIAAFWTGSADEARLRAAAERGLARYKQPREYIHLPALPRTPTGKINRRALRDVHSRAKHDPHPPTQHDTPSPTQHDTPSRAQHDTSSRAQHDTHRKDRT</sequence>
<dbReference type="PROSITE" id="PS00455">
    <property type="entry name" value="AMP_BINDING"/>
    <property type="match status" value="1"/>
</dbReference>
<feature type="domain" description="AMP-dependent synthetase/ligase" evidence="3">
    <location>
        <begin position="14"/>
        <end position="350"/>
    </location>
</feature>
<dbReference type="Pfam" id="PF00501">
    <property type="entry name" value="AMP-binding"/>
    <property type="match status" value="1"/>
</dbReference>
<dbReference type="Gene3D" id="3.30.300.30">
    <property type="match status" value="1"/>
</dbReference>
<dbReference type="InterPro" id="IPR020845">
    <property type="entry name" value="AMP-binding_CS"/>
</dbReference>
<dbReference type="AlphaFoldDB" id="A0AAQ0HLA6"/>
<name>A0AAQ0HLA6_PARVE</name>
<dbReference type="PANTHER" id="PTHR43352:SF1">
    <property type="entry name" value="ANTHRANILATE--COA LIGASE"/>
    <property type="match status" value="1"/>
</dbReference>
<evidence type="ECO:0000313" key="5">
    <source>
        <dbReference type="EMBL" id="REG54050.1"/>
    </source>
</evidence>
<feature type="region of interest" description="Disordered" evidence="2">
    <location>
        <begin position="481"/>
        <end position="526"/>
    </location>
</feature>
<keyword evidence="6" id="KW-1185">Reference proteome</keyword>
<dbReference type="GO" id="GO:0044550">
    <property type="term" value="P:secondary metabolite biosynthetic process"/>
    <property type="evidence" value="ECO:0007669"/>
    <property type="project" value="TreeGrafter"/>
</dbReference>
<evidence type="ECO:0000256" key="1">
    <source>
        <dbReference type="ARBA" id="ARBA00022598"/>
    </source>
</evidence>
<feature type="domain" description="AMP-binding enzyme C-terminal" evidence="4">
    <location>
        <begin position="400"/>
        <end position="471"/>
    </location>
</feature>
<dbReference type="InterPro" id="IPR000873">
    <property type="entry name" value="AMP-dep_synth/lig_dom"/>
</dbReference>
<dbReference type="Gene3D" id="3.40.50.12780">
    <property type="entry name" value="N-terminal domain of ligase-like"/>
    <property type="match status" value="1"/>
</dbReference>
<protein>
    <submittedName>
        <fullName evidence="5">Acyl-CoA synthetase (AMP-forming)/AMP-acid ligase II</fullName>
    </submittedName>
</protein>
<dbReference type="EMBL" id="QUMX01000005">
    <property type="protein sequence ID" value="REG54050.1"/>
    <property type="molecule type" value="Genomic_DNA"/>
</dbReference>
<dbReference type="InterPro" id="IPR045851">
    <property type="entry name" value="AMP-bd_C_sf"/>
</dbReference>
<dbReference type="InterPro" id="IPR025110">
    <property type="entry name" value="AMP-bd_C"/>
</dbReference>
<evidence type="ECO:0000256" key="2">
    <source>
        <dbReference type="SAM" id="MobiDB-lite"/>
    </source>
</evidence>
<evidence type="ECO:0000259" key="4">
    <source>
        <dbReference type="Pfam" id="PF13193"/>
    </source>
</evidence>